<dbReference type="EMBL" id="MHTV01000015">
    <property type="protein sequence ID" value="OHA67177.1"/>
    <property type="molecule type" value="Genomic_DNA"/>
</dbReference>
<reference evidence="2 3" key="1">
    <citation type="journal article" date="2016" name="Nat. Commun.">
        <title>Thousands of microbial genomes shed light on interconnected biogeochemical processes in an aquifer system.</title>
        <authorList>
            <person name="Anantharaman K."/>
            <person name="Brown C.T."/>
            <person name="Hug L.A."/>
            <person name="Sharon I."/>
            <person name="Castelle C.J."/>
            <person name="Probst A.J."/>
            <person name="Thomas B.C."/>
            <person name="Singh A."/>
            <person name="Wilkins M.J."/>
            <person name="Karaoz U."/>
            <person name="Brodie E.L."/>
            <person name="Williams K.H."/>
            <person name="Hubbard S.S."/>
            <person name="Banfield J.F."/>
        </authorList>
    </citation>
    <scope>NUCLEOTIDE SEQUENCE [LARGE SCALE GENOMIC DNA]</scope>
</reference>
<comment type="caution">
    <text evidence="2">The sequence shown here is derived from an EMBL/GenBank/DDBJ whole genome shotgun (WGS) entry which is preliminary data.</text>
</comment>
<name>A0A1G2R397_9BACT</name>
<evidence type="ECO:0000256" key="1">
    <source>
        <dbReference type="SAM" id="MobiDB-lite"/>
    </source>
</evidence>
<accession>A0A1G2R397</accession>
<evidence type="ECO:0000313" key="3">
    <source>
        <dbReference type="Proteomes" id="UP000178092"/>
    </source>
</evidence>
<evidence type="ECO:0000313" key="2">
    <source>
        <dbReference type="EMBL" id="OHA67177.1"/>
    </source>
</evidence>
<sequence>MRSANKKVRSGSFIQKTSLRSSRKKKCISFMRSTQTTSLLFQNMEVPSSAIGNDISVFLAKSPIFASIDVCWKV</sequence>
<gene>
    <name evidence="2" type="ORF">A3C04_02600</name>
</gene>
<protein>
    <submittedName>
        <fullName evidence="2">Uncharacterized protein</fullName>
    </submittedName>
</protein>
<organism evidence="2 3">
    <name type="scientific">Candidatus Wildermuthbacteria bacterium RIFCSPHIGHO2_02_FULL_45_25</name>
    <dbReference type="NCBI Taxonomy" id="1802450"/>
    <lineage>
        <taxon>Bacteria</taxon>
        <taxon>Candidatus Wildermuthiibacteriota</taxon>
    </lineage>
</organism>
<dbReference type="Proteomes" id="UP000178092">
    <property type="component" value="Unassembled WGS sequence"/>
</dbReference>
<proteinExistence type="predicted"/>
<dbReference type="AlphaFoldDB" id="A0A1G2R397"/>
<feature type="region of interest" description="Disordered" evidence="1">
    <location>
        <begin position="1"/>
        <end position="20"/>
    </location>
</feature>